<dbReference type="PANTHER" id="PTHR43544:SF32">
    <property type="entry name" value="CHAIN DEHYDROGENASE, PUTATIVE (AFU_ORTHOLOGUE AFUA_5G01530)-RELATED"/>
    <property type="match status" value="1"/>
</dbReference>
<dbReference type="AlphaFoldDB" id="A0A219AQY2"/>
<dbReference type="KEGG" id="pchm:VFPPC_17798"/>
<dbReference type="Gene3D" id="3.40.50.720">
    <property type="entry name" value="NAD(P)-binding Rossmann-like Domain"/>
    <property type="match status" value="1"/>
</dbReference>
<evidence type="ECO:0000256" key="1">
    <source>
        <dbReference type="ARBA" id="ARBA00006484"/>
    </source>
</evidence>
<reference evidence="3 4" key="1">
    <citation type="journal article" date="2016" name="PLoS Pathog.">
        <title>Biosynthesis of antibiotic leucinostatins in bio-control fungus Purpureocillium lilacinum and their inhibition on phytophthora revealed by genome mining.</title>
        <authorList>
            <person name="Wang G."/>
            <person name="Liu Z."/>
            <person name="Lin R."/>
            <person name="Li E."/>
            <person name="Mao Z."/>
            <person name="Ling J."/>
            <person name="Yang Y."/>
            <person name="Yin W.B."/>
            <person name="Xie B."/>
        </authorList>
    </citation>
    <scope>NUCLEOTIDE SEQUENCE [LARGE SCALE GENOMIC DNA]</scope>
    <source>
        <strain evidence="3">170</strain>
    </source>
</reference>
<protein>
    <submittedName>
        <fullName evidence="3">Short chain dehydrogenase</fullName>
    </submittedName>
</protein>
<evidence type="ECO:0000313" key="3">
    <source>
        <dbReference type="EMBL" id="OWT43009.1"/>
    </source>
</evidence>
<dbReference type="GO" id="GO:0005737">
    <property type="term" value="C:cytoplasm"/>
    <property type="evidence" value="ECO:0007669"/>
    <property type="project" value="TreeGrafter"/>
</dbReference>
<dbReference type="OrthoDB" id="1933717at2759"/>
<dbReference type="Pfam" id="PF00106">
    <property type="entry name" value="adh_short"/>
    <property type="match status" value="1"/>
</dbReference>
<dbReference type="SUPFAM" id="SSF51735">
    <property type="entry name" value="NAD(P)-binding Rossmann-fold domains"/>
    <property type="match status" value="1"/>
</dbReference>
<accession>A0A219AQY2</accession>
<keyword evidence="4" id="KW-1185">Reference proteome</keyword>
<dbReference type="RefSeq" id="XP_018144322.2">
    <property type="nucleotide sequence ID" value="XM_018293883.2"/>
</dbReference>
<evidence type="ECO:0000313" key="4">
    <source>
        <dbReference type="Proteomes" id="UP000078397"/>
    </source>
</evidence>
<dbReference type="GeneID" id="28857877"/>
<dbReference type="PANTHER" id="PTHR43544">
    <property type="entry name" value="SHORT-CHAIN DEHYDROGENASE/REDUCTASE"/>
    <property type="match status" value="1"/>
</dbReference>
<dbReference type="EMBL" id="LSBJ02000004">
    <property type="protein sequence ID" value="OWT43009.1"/>
    <property type="molecule type" value="Genomic_DNA"/>
</dbReference>
<name>A0A219AQY2_METCM</name>
<dbReference type="PRINTS" id="PR00081">
    <property type="entry name" value="GDHRDH"/>
</dbReference>
<dbReference type="GO" id="GO:0019748">
    <property type="term" value="P:secondary metabolic process"/>
    <property type="evidence" value="ECO:0007669"/>
    <property type="project" value="TreeGrafter"/>
</dbReference>
<dbReference type="PRINTS" id="PR00080">
    <property type="entry name" value="SDRFAMILY"/>
</dbReference>
<comment type="caution">
    <text evidence="3">The sequence shown here is derived from an EMBL/GenBank/DDBJ whole genome shotgun (WGS) entry which is preliminary data.</text>
</comment>
<dbReference type="InterPro" id="IPR051468">
    <property type="entry name" value="Fungal_SecMetab_SDRs"/>
</dbReference>
<gene>
    <name evidence="3" type="ORF">VFPPC_17798</name>
</gene>
<dbReference type="InterPro" id="IPR002347">
    <property type="entry name" value="SDR_fam"/>
</dbReference>
<proteinExistence type="inferred from homology"/>
<organism evidence="3 4">
    <name type="scientific">Pochonia chlamydosporia 170</name>
    <dbReference type="NCBI Taxonomy" id="1380566"/>
    <lineage>
        <taxon>Eukaryota</taxon>
        <taxon>Fungi</taxon>
        <taxon>Dikarya</taxon>
        <taxon>Ascomycota</taxon>
        <taxon>Pezizomycotina</taxon>
        <taxon>Sordariomycetes</taxon>
        <taxon>Hypocreomycetidae</taxon>
        <taxon>Hypocreales</taxon>
        <taxon>Clavicipitaceae</taxon>
        <taxon>Pochonia</taxon>
    </lineage>
</organism>
<dbReference type="Proteomes" id="UP000078397">
    <property type="component" value="Unassembled WGS sequence"/>
</dbReference>
<dbReference type="GO" id="GO:0016491">
    <property type="term" value="F:oxidoreductase activity"/>
    <property type="evidence" value="ECO:0007669"/>
    <property type="project" value="TreeGrafter"/>
</dbReference>
<sequence length="261" mass="27727">MATDRSGAANGITPQRVILITGANSGIGYDLTAALAASPGNHVIMGCRNYERAARVLQQLHILGHAGTLSLLEVDITDDQSISQAVEKLTADFGVIDVLVNNAGIVMRNFPDRRSEILDTMNTNSVGHLVLTEALAPLLQQSADPRIINVSSGLGSINGRLDPNDPTYGINSDAYRMSKAALNMATACMYANYKVWGAKVWAYCPGYAITNLTGEGDRGRREETGAVSSSVSAAGIVDIVDGKKDSHVGRFLQVGGRILPW</sequence>
<comment type="similarity">
    <text evidence="1 2">Belongs to the short-chain dehydrogenases/reductases (SDR) family.</text>
</comment>
<dbReference type="InterPro" id="IPR036291">
    <property type="entry name" value="NAD(P)-bd_dom_sf"/>
</dbReference>
<evidence type="ECO:0000256" key="2">
    <source>
        <dbReference type="RuleBase" id="RU000363"/>
    </source>
</evidence>